<evidence type="ECO:0008006" key="3">
    <source>
        <dbReference type="Google" id="ProtNLM"/>
    </source>
</evidence>
<reference evidence="1 2" key="1">
    <citation type="submission" date="2019-03" db="EMBL/GenBank/DDBJ databases">
        <authorList>
            <person name="Sebastian G."/>
            <person name="Baumann P."/>
            <person name="Ruckert C."/>
            <person name="Kalinowski J."/>
            <person name="Nebel B."/>
            <person name="Takors R."/>
            <person name="Blombach B."/>
        </authorList>
    </citation>
    <scope>NUCLEOTIDE SEQUENCE [LARGE SCALE GENOMIC DNA]</scope>
    <source>
        <strain evidence="1 2">DSM 1084</strain>
    </source>
</reference>
<dbReference type="KEGG" id="hpse:HPF_01015"/>
<name>A0A4P6WVT7_HYDPS</name>
<protein>
    <recommendedName>
        <fullName evidence="3">Lipoprotein</fullName>
    </recommendedName>
</protein>
<dbReference type="EMBL" id="CP037867">
    <property type="protein sequence ID" value="QBM26238.1"/>
    <property type="molecule type" value="Genomic_DNA"/>
</dbReference>
<organism evidence="1 2">
    <name type="scientific">Hydrogenophaga pseudoflava</name>
    <name type="common">Pseudomonas carboxydoflava</name>
    <dbReference type="NCBI Taxonomy" id="47421"/>
    <lineage>
        <taxon>Bacteria</taxon>
        <taxon>Pseudomonadati</taxon>
        <taxon>Pseudomonadota</taxon>
        <taxon>Betaproteobacteria</taxon>
        <taxon>Burkholderiales</taxon>
        <taxon>Comamonadaceae</taxon>
        <taxon>Hydrogenophaga</taxon>
    </lineage>
</organism>
<dbReference type="Proteomes" id="UP000293912">
    <property type="component" value="Chromosome"/>
</dbReference>
<dbReference type="AlphaFoldDB" id="A0A4P6WVT7"/>
<proteinExistence type="predicted"/>
<keyword evidence="2" id="KW-1185">Reference proteome</keyword>
<accession>A0A4P6WVT7</accession>
<evidence type="ECO:0000313" key="1">
    <source>
        <dbReference type="EMBL" id="QBM26238.1"/>
    </source>
</evidence>
<sequence length="194" mass="21046">MQLRVGPWAAGPGRWVFAWGLCALLAGCDRIGPWSAERSHTVSAVIERAPGPFGQVSWHADYRAEDCPAGAPPGGGELSVALPVTHQGGHHYETTVPGRPAAGTGQDRCRWRLVSTSARFAATAAEGDEVFEARLTAGQLAREKPVVLYYWRGTYPRMPGAIITRALGEPDRQVFRPEFQNQLFTITLTPRAAP</sequence>
<gene>
    <name evidence="1" type="ORF">HPF_01015</name>
</gene>
<dbReference type="RefSeq" id="WP_133155488.1">
    <property type="nucleotide sequence ID" value="NZ_CP037867.1"/>
</dbReference>
<dbReference type="PROSITE" id="PS51257">
    <property type="entry name" value="PROKAR_LIPOPROTEIN"/>
    <property type="match status" value="1"/>
</dbReference>
<evidence type="ECO:0000313" key="2">
    <source>
        <dbReference type="Proteomes" id="UP000293912"/>
    </source>
</evidence>